<evidence type="ECO:0000313" key="3">
    <source>
        <dbReference type="Proteomes" id="UP001456524"/>
    </source>
</evidence>
<feature type="region of interest" description="Disordered" evidence="1">
    <location>
        <begin position="1"/>
        <end position="60"/>
    </location>
</feature>
<evidence type="ECO:0000313" key="2">
    <source>
        <dbReference type="EMBL" id="KAK8173943.1"/>
    </source>
</evidence>
<organism evidence="2 3">
    <name type="scientific">Phyllosticta citrichinensis</name>
    <dbReference type="NCBI Taxonomy" id="1130410"/>
    <lineage>
        <taxon>Eukaryota</taxon>
        <taxon>Fungi</taxon>
        <taxon>Dikarya</taxon>
        <taxon>Ascomycota</taxon>
        <taxon>Pezizomycotina</taxon>
        <taxon>Dothideomycetes</taxon>
        <taxon>Dothideomycetes incertae sedis</taxon>
        <taxon>Botryosphaeriales</taxon>
        <taxon>Phyllostictaceae</taxon>
        <taxon>Phyllosticta</taxon>
    </lineage>
</organism>
<sequence>MVDEHPRSNSPSAEEEPMSEASTSQESTSQKSWTEESTTERSLSEEEEDLPNAPALSDDEIKANVVEQSHRETFWDSDEVPAVEGVLESLSISNYDLEVGGYTICDGRKNQAPVMTLLVRVHGCAKNAGGSWSEAVVQIARLLPTMALGDEAVTAVEICERGWPLLAPIEYKDHVLDVWESVLAPAVVEILDQPPPIPWWTISLARFASFASLPPGPVTLIITAIDAAD</sequence>
<dbReference type="EMBL" id="JBBWUH010000003">
    <property type="protein sequence ID" value="KAK8173943.1"/>
    <property type="molecule type" value="Genomic_DNA"/>
</dbReference>
<dbReference type="Proteomes" id="UP001456524">
    <property type="component" value="Unassembled WGS sequence"/>
</dbReference>
<comment type="caution">
    <text evidence="2">The sequence shown here is derived from an EMBL/GenBank/DDBJ whole genome shotgun (WGS) entry which is preliminary data.</text>
</comment>
<evidence type="ECO:0000256" key="1">
    <source>
        <dbReference type="SAM" id="MobiDB-lite"/>
    </source>
</evidence>
<protein>
    <submittedName>
        <fullName evidence="2">Uncharacterized protein</fullName>
    </submittedName>
</protein>
<gene>
    <name evidence="2" type="ORF">IWX90DRAFT_484857</name>
</gene>
<name>A0ABR1Y0N3_9PEZI</name>
<reference evidence="2 3" key="1">
    <citation type="journal article" date="2022" name="G3 (Bethesda)">
        <title>Enemy or ally: a genomic approach to elucidate the lifestyle of Phyllosticta citrichinaensis.</title>
        <authorList>
            <person name="Buijs V.A."/>
            <person name="Groenewald J.Z."/>
            <person name="Haridas S."/>
            <person name="LaButti K.M."/>
            <person name="Lipzen A."/>
            <person name="Martin F.M."/>
            <person name="Barry K."/>
            <person name="Grigoriev I.V."/>
            <person name="Crous P.W."/>
            <person name="Seidl M.F."/>
        </authorList>
    </citation>
    <scope>NUCLEOTIDE SEQUENCE [LARGE SCALE GENOMIC DNA]</scope>
    <source>
        <strain evidence="2 3">CBS 129764</strain>
    </source>
</reference>
<feature type="compositionally biased region" description="Low complexity" evidence="1">
    <location>
        <begin position="19"/>
        <end position="36"/>
    </location>
</feature>
<accession>A0ABR1Y0N3</accession>
<proteinExistence type="predicted"/>
<keyword evidence="3" id="KW-1185">Reference proteome</keyword>